<name>A0A086TD71_HAPC1</name>
<evidence type="ECO:0000313" key="1">
    <source>
        <dbReference type="EMBL" id="KFH47303.1"/>
    </source>
</evidence>
<proteinExistence type="predicted"/>
<sequence>MSPDLWLFNSLDELVSRTDDLPEMTPYGWNPIESFEDPDPFNFSVFRSPLFPPPHHAQRSGPDPSNSTRAFTLLVASEEEENGWAVVQSIDVEQ</sequence>
<accession>A0A086TD71</accession>
<keyword evidence="2" id="KW-1185">Reference proteome</keyword>
<dbReference type="Proteomes" id="UP000029964">
    <property type="component" value="Unassembled WGS sequence"/>
</dbReference>
<dbReference type="HOGENOM" id="CLU_2385623_0_0_1"/>
<dbReference type="AlphaFoldDB" id="A0A086TD71"/>
<organism evidence="1 2">
    <name type="scientific">Hapsidospora chrysogenum (strain ATCC 11550 / CBS 779.69 / DSM 880 / IAM 14645 / JCM 23072 / IMI 49137)</name>
    <name type="common">Acremonium chrysogenum</name>
    <dbReference type="NCBI Taxonomy" id="857340"/>
    <lineage>
        <taxon>Eukaryota</taxon>
        <taxon>Fungi</taxon>
        <taxon>Dikarya</taxon>
        <taxon>Ascomycota</taxon>
        <taxon>Pezizomycotina</taxon>
        <taxon>Sordariomycetes</taxon>
        <taxon>Hypocreomycetidae</taxon>
        <taxon>Hypocreales</taxon>
        <taxon>Bionectriaceae</taxon>
        <taxon>Hapsidospora</taxon>
    </lineage>
</organism>
<gene>
    <name evidence="1" type="ORF">ACRE_019310</name>
</gene>
<dbReference type="EMBL" id="JPKY01000011">
    <property type="protein sequence ID" value="KFH47303.1"/>
    <property type="molecule type" value="Genomic_DNA"/>
</dbReference>
<comment type="caution">
    <text evidence="1">The sequence shown here is derived from an EMBL/GenBank/DDBJ whole genome shotgun (WGS) entry which is preliminary data.</text>
</comment>
<protein>
    <submittedName>
        <fullName evidence="1">Uncharacterized protein</fullName>
    </submittedName>
</protein>
<reference evidence="2" key="1">
    <citation type="journal article" date="2014" name="Genome Announc.">
        <title>Genome sequence and annotation of Acremonium chrysogenum, producer of the beta-lactam antibiotic cephalosporin C.</title>
        <authorList>
            <person name="Terfehr D."/>
            <person name="Dahlmann T.A."/>
            <person name="Specht T."/>
            <person name="Zadra I."/>
            <person name="Kuernsteiner H."/>
            <person name="Kueck U."/>
        </authorList>
    </citation>
    <scope>NUCLEOTIDE SEQUENCE [LARGE SCALE GENOMIC DNA]</scope>
    <source>
        <strain evidence="2">ATCC 11550 / CBS 779.69 / DSM 880 / IAM 14645 / JCM 23072 / IMI 49137</strain>
    </source>
</reference>
<evidence type="ECO:0000313" key="2">
    <source>
        <dbReference type="Proteomes" id="UP000029964"/>
    </source>
</evidence>